<sequence>MLHNGMMLTSKEIREASEYSFRQDRVLFTTEKHNGKEYCEIREYKGIQPNAKEEKEKQVEARWKDKFLVRFAFITRIWDENENGANRIKDILDILTKDVFPDVIVVNSLFWDVEKYRDSWISEERCFEKYSKNMHEFLGYFNEIQIKAIREERLKKPTVKIWRSSMNISNYARSGFIDASTNTEFLKDKIDKANASNIKIVKDNGWDLLDAHYLMEPSVEIFRAADGIHWTPSAHRFLTCALLSHIALATGEGLPNLPTNVKLKNGLTRMSADEYNDMTEVGMVNVPKTRKTFSKSLNKHSTFKVTQYKKGKDSIFAQGKRRYDRKQSGYGGQTKPVFHKKAKTTKKIVLRLECTKSKKRKLQVIKRCKHFELGGDKKRKGQMIQF</sequence>
<dbReference type="PROSITE" id="PS01172">
    <property type="entry name" value="RIBOSOMAL_L44E"/>
    <property type="match status" value="1"/>
</dbReference>
<dbReference type="InterPro" id="IPR000552">
    <property type="entry name" value="Ribosomal_eL44"/>
</dbReference>
<proteinExistence type="inferred from homology"/>
<evidence type="ECO:0000256" key="1">
    <source>
        <dbReference type="ARBA" id="ARBA00009364"/>
    </source>
</evidence>
<evidence type="ECO:0000256" key="3">
    <source>
        <dbReference type="ARBA" id="ARBA00023274"/>
    </source>
</evidence>
<accession>A0ABN7STB0</accession>
<dbReference type="PANTHER" id="PTHR10369">
    <property type="entry name" value="60S RIBOSOMAL PROTEIN L36A/L44"/>
    <property type="match status" value="1"/>
</dbReference>
<evidence type="ECO:0000256" key="4">
    <source>
        <dbReference type="RuleBase" id="RU000666"/>
    </source>
</evidence>
<dbReference type="SUPFAM" id="SSF52266">
    <property type="entry name" value="SGNH hydrolase"/>
    <property type="match status" value="1"/>
</dbReference>
<name>A0ABN7STB0_OIKDI</name>
<dbReference type="Pfam" id="PF00935">
    <property type="entry name" value="Ribosomal_L44"/>
    <property type="match status" value="1"/>
</dbReference>
<reference evidence="5 6" key="1">
    <citation type="submission" date="2021-04" db="EMBL/GenBank/DDBJ databases">
        <authorList>
            <person name="Bliznina A."/>
        </authorList>
    </citation>
    <scope>NUCLEOTIDE SEQUENCE [LARGE SCALE GENOMIC DNA]</scope>
</reference>
<gene>
    <name evidence="5" type="ORF">OKIOD_LOCUS11913</name>
</gene>
<protein>
    <submittedName>
        <fullName evidence="5">Oidioi.mRNA.OKI2018_I69.chr1.g3148.t1.cds</fullName>
    </submittedName>
</protein>
<dbReference type="SUPFAM" id="SSF57829">
    <property type="entry name" value="Zn-binding ribosomal proteins"/>
    <property type="match status" value="1"/>
</dbReference>
<organism evidence="5 6">
    <name type="scientific">Oikopleura dioica</name>
    <name type="common">Tunicate</name>
    <dbReference type="NCBI Taxonomy" id="34765"/>
    <lineage>
        <taxon>Eukaryota</taxon>
        <taxon>Metazoa</taxon>
        <taxon>Chordata</taxon>
        <taxon>Tunicata</taxon>
        <taxon>Appendicularia</taxon>
        <taxon>Copelata</taxon>
        <taxon>Oikopleuridae</taxon>
        <taxon>Oikopleura</taxon>
    </lineage>
</organism>
<comment type="similarity">
    <text evidence="1 4">Belongs to the eukaryotic ribosomal protein eL42 family.</text>
</comment>
<dbReference type="EMBL" id="OU015566">
    <property type="protein sequence ID" value="CAG5107104.1"/>
    <property type="molecule type" value="Genomic_DNA"/>
</dbReference>
<evidence type="ECO:0000313" key="5">
    <source>
        <dbReference type="EMBL" id="CAG5107104.1"/>
    </source>
</evidence>
<dbReference type="InterPro" id="IPR036514">
    <property type="entry name" value="SGNH_hydro_sf"/>
</dbReference>
<evidence type="ECO:0000256" key="2">
    <source>
        <dbReference type="ARBA" id="ARBA00022980"/>
    </source>
</evidence>
<dbReference type="Gene3D" id="3.10.450.80">
    <property type="match status" value="1"/>
</dbReference>
<keyword evidence="3 4" id="KW-0687">Ribonucleoprotein</keyword>
<dbReference type="Gene3D" id="3.40.50.1110">
    <property type="entry name" value="SGNH hydrolase"/>
    <property type="match status" value="1"/>
</dbReference>
<keyword evidence="6" id="KW-1185">Reference proteome</keyword>
<dbReference type="Proteomes" id="UP001158576">
    <property type="component" value="Chromosome 1"/>
</dbReference>
<evidence type="ECO:0000313" key="6">
    <source>
        <dbReference type="Proteomes" id="UP001158576"/>
    </source>
</evidence>
<dbReference type="InterPro" id="IPR011332">
    <property type="entry name" value="Ribosomal_zn-bd"/>
</dbReference>
<keyword evidence="2 4" id="KW-0689">Ribosomal protein</keyword>
<dbReference type="InterPro" id="IPR053708">
    <property type="entry name" value="Ribosomal_LSU_eL42"/>
</dbReference>